<evidence type="ECO:0000256" key="3">
    <source>
        <dbReference type="ARBA" id="ARBA00022448"/>
    </source>
</evidence>
<comment type="similarity">
    <text evidence="2">Belongs to the TRAM family.</text>
</comment>
<evidence type="ECO:0000256" key="1">
    <source>
        <dbReference type="ARBA" id="ARBA00004141"/>
    </source>
</evidence>
<dbReference type="Proteomes" id="UP000008743">
    <property type="component" value="Unassembled WGS sequence"/>
</dbReference>
<dbReference type="InterPro" id="IPR006634">
    <property type="entry name" value="TLC-dom"/>
</dbReference>
<name>A0A0D2WR79_CAPO3</name>
<dbReference type="GO" id="GO:0005789">
    <property type="term" value="C:endoplasmic reticulum membrane"/>
    <property type="evidence" value="ECO:0007669"/>
    <property type="project" value="TreeGrafter"/>
</dbReference>
<keyword evidence="5" id="KW-0653">Protein transport</keyword>
<dbReference type="SMART" id="SM00724">
    <property type="entry name" value="TLC"/>
    <property type="match status" value="1"/>
</dbReference>
<evidence type="ECO:0000256" key="6">
    <source>
        <dbReference type="ARBA" id="ARBA00022989"/>
    </source>
</evidence>
<feature type="compositionally biased region" description="Low complexity" evidence="8">
    <location>
        <begin position="388"/>
        <end position="397"/>
    </location>
</feature>
<dbReference type="PhylomeDB" id="A0A0D2WR79"/>
<keyword evidence="12" id="KW-1185">Reference proteome</keyword>
<feature type="transmembrane region" description="Helical" evidence="9">
    <location>
        <begin position="286"/>
        <end position="310"/>
    </location>
</feature>
<evidence type="ECO:0000256" key="9">
    <source>
        <dbReference type="SAM" id="Phobius"/>
    </source>
</evidence>
<dbReference type="InParanoid" id="A0A0D2WR79"/>
<protein>
    <recommendedName>
        <fullName evidence="10">TLC domain-containing protein</fullName>
    </recommendedName>
</protein>
<evidence type="ECO:0000256" key="4">
    <source>
        <dbReference type="ARBA" id="ARBA00022692"/>
    </source>
</evidence>
<accession>A0A0D2WR79</accession>
<dbReference type="OrthoDB" id="3053196at2759"/>
<proteinExistence type="inferred from homology"/>
<evidence type="ECO:0000313" key="12">
    <source>
        <dbReference type="Proteomes" id="UP000008743"/>
    </source>
</evidence>
<keyword evidence="4 9" id="KW-0812">Transmembrane</keyword>
<evidence type="ECO:0000259" key="10">
    <source>
        <dbReference type="SMART" id="SM00724"/>
    </source>
</evidence>
<gene>
    <name evidence="11" type="ORF">CAOG_005021</name>
</gene>
<comment type="subcellular location">
    <subcellularLocation>
        <location evidence="1">Membrane</location>
        <topology evidence="1">Multi-pass membrane protein</topology>
    </subcellularLocation>
</comment>
<feature type="region of interest" description="Disordered" evidence="8">
    <location>
        <begin position="385"/>
        <end position="406"/>
    </location>
</feature>
<dbReference type="AlphaFoldDB" id="A0A0D2WR79"/>
<feature type="transmembrane region" description="Helical" evidence="9">
    <location>
        <begin position="343"/>
        <end position="368"/>
    </location>
</feature>
<dbReference type="PANTHER" id="PTHR12371:SF11">
    <property type="entry name" value="TRANSLOCATING CHAIN-ASSOCIATED MEMBRANE PROTEIN"/>
    <property type="match status" value="1"/>
</dbReference>
<dbReference type="PANTHER" id="PTHR12371">
    <property type="entry name" value="TRANSLOCATION ASSOCIATED MEMBRANE PROTEIN"/>
    <property type="match status" value="1"/>
</dbReference>
<evidence type="ECO:0000256" key="8">
    <source>
        <dbReference type="SAM" id="MobiDB-lite"/>
    </source>
</evidence>
<evidence type="ECO:0000256" key="7">
    <source>
        <dbReference type="ARBA" id="ARBA00023136"/>
    </source>
</evidence>
<dbReference type="eggNOG" id="KOG1608">
    <property type="taxonomic scope" value="Eukaryota"/>
</dbReference>
<feature type="transmembrane region" description="Helical" evidence="9">
    <location>
        <begin position="115"/>
        <end position="137"/>
    </location>
</feature>
<dbReference type="Pfam" id="PF03798">
    <property type="entry name" value="TRAM_LAG1_CLN8"/>
    <property type="match status" value="1"/>
</dbReference>
<reference evidence="12" key="1">
    <citation type="submission" date="2011-02" db="EMBL/GenBank/DDBJ databases">
        <title>The Genome Sequence of Capsaspora owczarzaki ATCC 30864.</title>
        <authorList>
            <person name="Russ C."/>
            <person name="Cuomo C."/>
            <person name="Burger G."/>
            <person name="Gray M.W."/>
            <person name="Holland P.W.H."/>
            <person name="King N."/>
            <person name="Lang F.B.F."/>
            <person name="Roger A.J."/>
            <person name="Ruiz-Trillo I."/>
            <person name="Young S.K."/>
            <person name="Zeng Q."/>
            <person name="Gargeya S."/>
            <person name="Alvarado L."/>
            <person name="Berlin A."/>
            <person name="Chapman S.B."/>
            <person name="Chen Z."/>
            <person name="Freedman E."/>
            <person name="Gellesch M."/>
            <person name="Goldberg J."/>
            <person name="Griggs A."/>
            <person name="Gujja S."/>
            <person name="Heilman E."/>
            <person name="Heiman D."/>
            <person name="Howarth C."/>
            <person name="Mehta T."/>
            <person name="Neiman D."/>
            <person name="Pearson M."/>
            <person name="Roberts A."/>
            <person name="Saif S."/>
            <person name="Shea T."/>
            <person name="Shenoy N."/>
            <person name="Sisk P."/>
            <person name="Stolte C."/>
            <person name="Sykes S."/>
            <person name="White J."/>
            <person name="Yandava C."/>
            <person name="Haas B."/>
            <person name="Nusbaum C."/>
            <person name="Birren B."/>
        </authorList>
    </citation>
    <scope>NUCLEOTIDE SEQUENCE</scope>
    <source>
        <strain evidence="12">ATCC 30864</strain>
    </source>
</reference>
<sequence>MHCLSMKNQLSGAGPASAGAAAPNAAAAANATSTAGGADAADAPKAPFSLADAYLNNHADVHMSFCLLAVIGYMNNYTADFVAPFVVASYDHPVKRDLGHVTVDVTEYGTGPLDLALLLFLVCFWLSVRAIVQEFILDKFILRLKFSSIRTHELFESAFRIFFYGIVVFWSWSIIRDNSYITNSASLTAGFPHLLMDLSTKLLLLSSIAFWLHNIPWQWIVEARPEQIRTRVIYSLINAAFVAAAYYLHYSRVSVCLLGAQAVSELLYSFYQLFEQAKKEDLARKSFQAWAVVFVFVRQAIITLLFKVFWSSTAVAAVPEPASAEGATDAQTVAVDEPQGAGLAGLVFAGAILAVQGVAIYQFIALMLTHKHGLSSLLSGKPKAAKQSDAAASNSSEASKKAKKQK</sequence>
<evidence type="ECO:0000313" key="11">
    <source>
        <dbReference type="EMBL" id="KJE94375.1"/>
    </source>
</evidence>
<feature type="transmembrane region" description="Helical" evidence="9">
    <location>
        <begin position="158"/>
        <end position="175"/>
    </location>
</feature>
<dbReference type="InterPro" id="IPR016447">
    <property type="entry name" value="Translocation_assoc_membrane"/>
</dbReference>
<evidence type="ECO:0000256" key="2">
    <source>
        <dbReference type="ARBA" id="ARBA00005999"/>
    </source>
</evidence>
<dbReference type="EMBL" id="KE346367">
    <property type="protein sequence ID" value="KJE94375.1"/>
    <property type="molecule type" value="Genomic_DNA"/>
</dbReference>
<keyword evidence="7 9" id="KW-0472">Membrane</keyword>
<dbReference type="STRING" id="595528.A0A0D2WR79"/>
<dbReference type="GO" id="GO:0045048">
    <property type="term" value="P:protein insertion into ER membrane"/>
    <property type="evidence" value="ECO:0007669"/>
    <property type="project" value="TreeGrafter"/>
</dbReference>
<feature type="domain" description="TLC" evidence="10">
    <location>
        <begin position="152"/>
        <end position="375"/>
    </location>
</feature>
<keyword evidence="3" id="KW-0813">Transport</keyword>
<feature type="transmembrane region" description="Helical" evidence="9">
    <location>
        <begin position="232"/>
        <end position="249"/>
    </location>
</feature>
<dbReference type="GO" id="GO:0006616">
    <property type="term" value="P:SRP-dependent cotranslational protein targeting to membrane, translocation"/>
    <property type="evidence" value="ECO:0007669"/>
    <property type="project" value="InterPro"/>
</dbReference>
<evidence type="ECO:0000256" key="5">
    <source>
        <dbReference type="ARBA" id="ARBA00022927"/>
    </source>
</evidence>
<organism evidence="11 12">
    <name type="scientific">Capsaspora owczarzaki (strain ATCC 30864)</name>
    <dbReference type="NCBI Taxonomy" id="595528"/>
    <lineage>
        <taxon>Eukaryota</taxon>
        <taxon>Filasterea</taxon>
        <taxon>Capsaspora</taxon>
    </lineage>
</organism>
<keyword evidence="6 9" id="KW-1133">Transmembrane helix</keyword>